<organism evidence="1 2">
    <name type="scientific">Trichinella pseudospiralis</name>
    <name type="common">Parasitic roundworm</name>
    <dbReference type="NCBI Taxonomy" id="6337"/>
    <lineage>
        <taxon>Eukaryota</taxon>
        <taxon>Metazoa</taxon>
        <taxon>Ecdysozoa</taxon>
        <taxon>Nematoda</taxon>
        <taxon>Enoplea</taxon>
        <taxon>Dorylaimia</taxon>
        <taxon>Trichinellida</taxon>
        <taxon>Trichinellidae</taxon>
        <taxon>Trichinella</taxon>
    </lineage>
</organism>
<name>A0A0V1FLE2_TRIPS</name>
<keyword evidence="2" id="KW-1185">Reference proteome</keyword>
<sequence length="120" mass="14337">MINIVNNQSGLFFSSIGIAVSFIRRVKNLNESLLQLLFMLISTMSMKQLYFRQALRCKLNMLQLIDYCILLLRTMLSDTANRFFWTLFLLLHWKVDTFDIRDDHFLSSHMCTLEMNRWFA</sequence>
<accession>A0A0V1FLE2</accession>
<comment type="caution">
    <text evidence="1">The sequence shown here is derived from an EMBL/GenBank/DDBJ whole genome shotgun (WGS) entry which is preliminary data.</text>
</comment>
<dbReference type="AlphaFoldDB" id="A0A0V1FLE2"/>
<evidence type="ECO:0000313" key="2">
    <source>
        <dbReference type="Proteomes" id="UP000054995"/>
    </source>
</evidence>
<protein>
    <submittedName>
        <fullName evidence="1">Uncharacterized protein</fullName>
    </submittedName>
</protein>
<reference evidence="1 2" key="1">
    <citation type="submission" date="2015-01" db="EMBL/GenBank/DDBJ databases">
        <title>Evolution of Trichinella species and genotypes.</title>
        <authorList>
            <person name="Korhonen P.K."/>
            <person name="Edoardo P."/>
            <person name="Giuseppe L.R."/>
            <person name="Gasser R.B."/>
        </authorList>
    </citation>
    <scope>NUCLEOTIDE SEQUENCE [LARGE SCALE GENOMIC DNA]</scope>
    <source>
        <strain evidence="1">ISS470</strain>
    </source>
</reference>
<evidence type="ECO:0000313" key="1">
    <source>
        <dbReference type="EMBL" id="KRY86880.1"/>
    </source>
</evidence>
<dbReference type="Proteomes" id="UP000054995">
    <property type="component" value="Unassembled WGS sequence"/>
</dbReference>
<gene>
    <name evidence="1" type="ORF">T4D_11652</name>
</gene>
<proteinExistence type="predicted"/>
<dbReference type="EMBL" id="JYDT01000064">
    <property type="protein sequence ID" value="KRY86880.1"/>
    <property type="molecule type" value="Genomic_DNA"/>
</dbReference>